<organism evidence="1 2">
    <name type="scientific">Escherichia coli</name>
    <dbReference type="NCBI Taxonomy" id="562"/>
    <lineage>
        <taxon>Bacteria</taxon>
        <taxon>Pseudomonadati</taxon>
        <taxon>Pseudomonadota</taxon>
        <taxon>Gammaproteobacteria</taxon>
        <taxon>Enterobacterales</taxon>
        <taxon>Enterobacteriaceae</taxon>
        <taxon>Escherichia</taxon>
    </lineage>
</organism>
<dbReference type="Pfam" id="PF00356">
    <property type="entry name" value="LacI"/>
    <property type="match status" value="1"/>
</dbReference>
<sequence>MATIKDVARLAGVSVATVSRVINNSP</sequence>
<reference evidence="1 2" key="1">
    <citation type="submission" date="2019-12" db="EMBL/GenBank/DDBJ databases">
        <title>Enteriobacteria Tanzani isolates_10434.</title>
        <authorList>
            <person name="Subbiah M."/>
            <person name="Call D."/>
        </authorList>
    </citation>
    <scope>NUCLEOTIDE SEQUENCE [LARGE SCALE GENOMIC DNA]</scope>
    <source>
        <strain evidence="1 2">10434wG3</strain>
    </source>
</reference>
<accession>A0A8T6AW04</accession>
<dbReference type="AlphaFoldDB" id="A0A8T6AW04"/>
<dbReference type="PROSITE" id="PS50932">
    <property type="entry name" value="HTH_LACI_2"/>
    <property type="match status" value="1"/>
</dbReference>
<proteinExistence type="predicted"/>
<dbReference type="PROSITE" id="PS00356">
    <property type="entry name" value="HTH_LACI_1"/>
    <property type="match status" value="1"/>
</dbReference>
<protein>
    <submittedName>
        <fullName evidence="1">LacI family DNA-binding transcriptional regulator</fullName>
    </submittedName>
</protein>
<dbReference type="EMBL" id="WUIG01000157">
    <property type="protein sequence ID" value="MXJ08914.1"/>
    <property type="molecule type" value="Genomic_DNA"/>
</dbReference>
<feature type="non-terminal residue" evidence="1">
    <location>
        <position position="26"/>
    </location>
</feature>
<name>A0A8T6AW04_ECOLX</name>
<dbReference type="GO" id="GO:0006355">
    <property type="term" value="P:regulation of DNA-templated transcription"/>
    <property type="evidence" value="ECO:0007669"/>
    <property type="project" value="InterPro"/>
</dbReference>
<dbReference type="SUPFAM" id="SSF47413">
    <property type="entry name" value="lambda repressor-like DNA-binding domains"/>
    <property type="match status" value="1"/>
</dbReference>
<evidence type="ECO:0000313" key="2">
    <source>
        <dbReference type="Proteomes" id="UP000447081"/>
    </source>
</evidence>
<dbReference type="InterPro" id="IPR000843">
    <property type="entry name" value="HTH_LacI"/>
</dbReference>
<keyword evidence="1" id="KW-0238">DNA-binding</keyword>
<dbReference type="GO" id="GO:0003677">
    <property type="term" value="F:DNA binding"/>
    <property type="evidence" value="ECO:0007669"/>
    <property type="project" value="UniProtKB-KW"/>
</dbReference>
<gene>
    <name evidence="1" type="ORF">GRW24_10545</name>
</gene>
<dbReference type="InterPro" id="IPR010982">
    <property type="entry name" value="Lambda_DNA-bd_dom_sf"/>
</dbReference>
<comment type="caution">
    <text evidence="1">The sequence shown here is derived from an EMBL/GenBank/DDBJ whole genome shotgun (WGS) entry which is preliminary data.</text>
</comment>
<evidence type="ECO:0000313" key="1">
    <source>
        <dbReference type="EMBL" id="MXJ08914.1"/>
    </source>
</evidence>
<dbReference type="RefSeq" id="WP_248420791.1">
    <property type="nucleotide sequence ID" value="NZ_JAJHEX010000582.1"/>
</dbReference>
<dbReference type="Proteomes" id="UP000447081">
    <property type="component" value="Unassembled WGS sequence"/>
</dbReference>
<dbReference type="Gene3D" id="1.10.260.40">
    <property type="entry name" value="lambda repressor-like DNA-binding domains"/>
    <property type="match status" value="1"/>
</dbReference>
<dbReference type="PRINTS" id="PR00036">
    <property type="entry name" value="HTHLACI"/>
</dbReference>